<evidence type="ECO:0000256" key="4">
    <source>
        <dbReference type="ARBA" id="ARBA00022475"/>
    </source>
</evidence>
<proteinExistence type="inferred from homology"/>
<dbReference type="GO" id="GO:0005886">
    <property type="term" value="C:plasma membrane"/>
    <property type="evidence" value="ECO:0007669"/>
    <property type="project" value="UniProtKB-SubCell"/>
</dbReference>
<dbReference type="InterPro" id="IPR001368">
    <property type="entry name" value="TNFR/NGFR_Cys_rich_reg"/>
</dbReference>
<dbReference type="STRING" id="29088.A0A2Y9IDB0"/>
<dbReference type="Pfam" id="PF00020">
    <property type="entry name" value="TNFR_c6"/>
    <property type="match status" value="1"/>
</dbReference>
<organism evidence="20 21">
    <name type="scientific">Neomonachus schauinslandi</name>
    <name type="common">Hawaiian monk seal</name>
    <name type="synonym">Monachus schauinslandi</name>
    <dbReference type="NCBI Taxonomy" id="29088"/>
    <lineage>
        <taxon>Eukaryota</taxon>
        <taxon>Metazoa</taxon>
        <taxon>Chordata</taxon>
        <taxon>Craniata</taxon>
        <taxon>Vertebrata</taxon>
        <taxon>Euteleostomi</taxon>
        <taxon>Mammalia</taxon>
        <taxon>Eutheria</taxon>
        <taxon>Laurasiatheria</taxon>
        <taxon>Carnivora</taxon>
        <taxon>Caniformia</taxon>
        <taxon>Pinnipedia</taxon>
        <taxon>Phocidae</taxon>
        <taxon>Monachinae</taxon>
        <taxon>Monachini</taxon>
        <taxon>Neomonachus</taxon>
    </lineage>
</organism>
<dbReference type="InterPro" id="IPR034048">
    <property type="entry name" value="TNFRSF19L_N"/>
</dbReference>
<accession>A0A2Y9IDB0</accession>
<keyword evidence="4" id="KW-1003">Cell membrane</keyword>
<keyword evidence="12" id="KW-1015">Disulfide bond</keyword>
<dbReference type="PANTHER" id="PTHR47397">
    <property type="entry name" value="TUMOR NECROSIS FACTOR RECEPTOR SUPERFAMILY MEMBER 19L"/>
    <property type="match status" value="1"/>
</dbReference>
<evidence type="ECO:0000256" key="1">
    <source>
        <dbReference type="ARBA" id="ARBA00004251"/>
    </source>
</evidence>
<keyword evidence="20" id="KW-1185">Reference proteome</keyword>
<dbReference type="RefSeq" id="XP_021560364.1">
    <property type="nucleotide sequence ID" value="XM_021704689.1"/>
</dbReference>
<gene>
    <name evidence="21" type="primary">RELT</name>
</gene>
<evidence type="ECO:0000256" key="17">
    <source>
        <dbReference type="SAM" id="MobiDB-lite"/>
    </source>
</evidence>
<comment type="similarity">
    <text evidence="3">Belongs to the RELT family.</text>
</comment>
<dbReference type="CTD" id="84957"/>
<evidence type="ECO:0000256" key="7">
    <source>
        <dbReference type="ARBA" id="ARBA00022692"/>
    </source>
</evidence>
<comment type="subcellular location">
    <subcellularLocation>
        <location evidence="1">Cell membrane</location>
        <topology evidence="1">Single-pass type I membrane protein</topology>
    </subcellularLocation>
    <subcellularLocation>
        <location evidence="2">Cytoplasm</location>
        <location evidence="2">Perinuclear region</location>
    </subcellularLocation>
</comment>
<dbReference type="SMART" id="SM00208">
    <property type="entry name" value="TNFR"/>
    <property type="match status" value="1"/>
</dbReference>
<dbReference type="Pfam" id="PF12606">
    <property type="entry name" value="RELT"/>
    <property type="match status" value="1"/>
</dbReference>
<feature type="region of interest" description="Disordered" evidence="17">
    <location>
        <begin position="66"/>
        <end position="87"/>
    </location>
</feature>
<evidence type="ECO:0000259" key="19">
    <source>
        <dbReference type="SMART" id="SM00208"/>
    </source>
</evidence>
<evidence type="ECO:0000313" key="21">
    <source>
        <dbReference type="RefSeq" id="XP_021560364.1"/>
    </source>
</evidence>
<evidence type="ECO:0000313" key="20">
    <source>
        <dbReference type="Proteomes" id="UP000248481"/>
    </source>
</evidence>
<keyword evidence="10 18" id="KW-1133">Transmembrane helix</keyword>
<dbReference type="CDD" id="cd13419">
    <property type="entry name" value="TNFRSF19L"/>
    <property type="match status" value="1"/>
</dbReference>
<dbReference type="GO" id="GO:0048471">
    <property type="term" value="C:perinuclear region of cytoplasm"/>
    <property type="evidence" value="ECO:0007669"/>
    <property type="project" value="UniProtKB-SubCell"/>
</dbReference>
<dbReference type="Gene3D" id="2.10.50.10">
    <property type="entry name" value="Tumor Necrosis Factor Receptor, subunit A, domain 2"/>
    <property type="match status" value="1"/>
</dbReference>
<dbReference type="PRINTS" id="PR01970">
    <property type="entry name" value="TNFACTORR19L"/>
</dbReference>
<evidence type="ECO:0000256" key="5">
    <source>
        <dbReference type="ARBA" id="ARBA00022490"/>
    </source>
</evidence>
<evidence type="ECO:0000256" key="9">
    <source>
        <dbReference type="ARBA" id="ARBA00022729"/>
    </source>
</evidence>
<keyword evidence="7 18" id="KW-0812">Transmembrane</keyword>
<protein>
    <recommendedName>
        <fullName evidence="16">Tumor necrosis factor receptor superfamily member 19L</fullName>
    </recommendedName>
</protein>
<evidence type="ECO:0000256" key="18">
    <source>
        <dbReference type="SAM" id="Phobius"/>
    </source>
</evidence>
<evidence type="ECO:0000256" key="3">
    <source>
        <dbReference type="ARBA" id="ARBA00008688"/>
    </source>
</evidence>
<reference evidence="21" key="1">
    <citation type="submission" date="2025-08" db="UniProtKB">
        <authorList>
            <consortium name="RefSeq"/>
        </authorList>
    </citation>
    <scope>IDENTIFICATION</scope>
    <source>
        <tissue evidence="21">Blood</tissue>
    </source>
</reference>
<dbReference type="InterPro" id="IPR022248">
    <property type="entry name" value="TNF_rcpt_RELT"/>
</dbReference>
<comment type="function">
    <text evidence="15">May play a role in apoptosis. Induces activation of MAPK14/p38 and MAPK8/JNK MAPK cascades, when overexpressed. Involved in dental enamel formation.</text>
</comment>
<keyword evidence="9" id="KW-0732">Signal</keyword>
<keyword evidence="14" id="KW-0325">Glycoprotein</keyword>
<feature type="domain" description="TNFR-Cys" evidence="19">
    <location>
        <begin position="207"/>
        <end position="246"/>
    </location>
</feature>
<evidence type="ECO:0000256" key="12">
    <source>
        <dbReference type="ARBA" id="ARBA00023157"/>
    </source>
</evidence>
<evidence type="ECO:0000256" key="8">
    <source>
        <dbReference type="ARBA" id="ARBA00022703"/>
    </source>
</evidence>
<dbReference type="GeneID" id="110593417"/>
<evidence type="ECO:0000256" key="10">
    <source>
        <dbReference type="ARBA" id="ARBA00022989"/>
    </source>
</evidence>
<keyword evidence="6" id="KW-0597">Phosphoprotein</keyword>
<evidence type="ECO:0000256" key="14">
    <source>
        <dbReference type="ARBA" id="ARBA00023180"/>
    </source>
</evidence>
<feature type="region of interest" description="Disordered" evidence="17">
    <location>
        <begin position="289"/>
        <end position="312"/>
    </location>
</feature>
<dbReference type="InterPro" id="IPR022333">
    <property type="entry name" value="TNFR_19-like"/>
</dbReference>
<evidence type="ECO:0000256" key="13">
    <source>
        <dbReference type="ARBA" id="ARBA00023170"/>
    </source>
</evidence>
<keyword evidence="13 21" id="KW-0675">Receptor</keyword>
<dbReference type="GO" id="GO:0006915">
    <property type="term" value="P:apoptotic process"/>
    <property type="evidence" value="ECO:0007669"/>
    <property type="project" value="UniProtKB-KW"/>
</dbReference>
<keyword evidence="11 18" id="KW-0472">Membrane</keyword>
<name>A0A2Y9IDB0_NEOSC</name>
<evidence type="ECO:0000256" key="16">
    <source>
        <dbReference type="ARBA" id="ARBA00070547"/>
    </source>
</evidence>
<dbReference type="FunFam" id="2.10.50.10:FF:000039">
    <property type="entry name" value="Tumor necrosis factor receptor superfamily member 19L"/>
    <property type="match status" value="1"/>
</dbReference>
<dbReference type="AlphaFoldDB" id="A0A2Y9IDB0"/>
<feature type="transmembrane region" description="Helical" evidence="18">
    <location>
        <begin position="319"/>
        <end position="342"/>
    </location>
</feature>
<evidence type="ECO:0000256" key="15">
    <source>
        <dbReference type="ARBA" id="ARBA00057580"/>
    </source>
</evidence>
<evidence type="ECO:0000256" key="2">
    <source>
        <dbReference type="ARBA" id="ARBA00004556"/>
    </source>
</evidence>
<evidence type="ECO:0000256" key="11">
    <source>
        <dbReference type="ARBA" id="ARBA00023136"/>
    </source>
</evidence>
<dbReference type="Proteomes" id="UP000248481">
    <property type="component" value="Chromosome 11"/>
</dbReference>
<evidence type="ECO:0000256" key="6">
    <source>
        <dbReference type="ARBA" id="ARBA00022553"/>
    </source>
</evidence>
<keyword evidence="5" id="KW-0963">Cytoplasm</keyword>
<feature type="region of interest" description="Disordered" evidence="17">
    <location>
        <begin position="1"/>
        <end position="50"/>
    </location>
</feature>
<dbReference type="InParanoid" id="A0A2Y9IDB0"/>
<keyword evidence="8" id="KW-0053">Apoptosis</keyword>
<sequence>MPRDLRVLRPRLQARPCAVAKPRRDLQFEESAGPGDAPDPGNLDRDQERVRDGSWCKLGQYADEDGCRETPEASETPGNGGWAAPPPRGPARLLCNGLSMNRFCGPLAPYSLCRRADRPSENVRYMPGPRLGSKILTMANPAPPVYQALGQALGLRMKLSPLHWPLSCLFVLLPWPLASPLSTTPWQCPPGKEPNLDLGQGTLCRSCPPGTFSASWGLGPCQAHSRCSPRGRLEAQAGTATQDTLCGDCQPGWVATSGVPHVPCQPCSWTHLGTRSCSERGRRARRGVEVAAGATHAGDTRQPGNGTRAGGPEETAAQYAVIAIVPVFCLMGLLGILVCNLLKRKGYHCTAHKEVGPGPGGGGSGINPAYRAEDANEDTIGVLVRLITEKKENAAALEELLKEYHSKQLVQTSHRPVPRLPPGPPSTPHICPHRHHLHTVQGLASLSGPCCSRCSQKKWPEVLLSPEAAAAAAPTPQLLPNPTRAPKAGAKAGRQGEITILSVGRFRVARIPEQRSSSAASEVKTIMEAGPSGGDLPDSPQPGLPPTEQRALLASGGSHTKWLKPPAENKSEENRYVVRLSESNLVI</sequence>
<feature type="region of interest" description="Disordered" evidence="17">
    <location>
        <begin position="528"/>
        <end position="572"/>
    </location>
</feature>
<dbReference type="GO" id="GO:0097186">
    <property type="term" value="P:amelogenesis"/>
    <property type="evidence" value="ECO:0007669"/>
    <property type="project" value="TreeGrafter"/>
</dbReference>
<dbReference type="KEGG" id="nsu:110593417"/>
<dbReference type="PANTHER" id="PTHR47397:SF1">
    <property type="entry name" value="TUMOR NECROSIS FACTOR RECEPTOR SUPERFAMILY MEMBER 19L"/>
    <property type="match status" value="1"/>
</dbReference>
<feature type="region of interest" description="Disordered" evidence="17">
    <location>
        <begin position="473"/>
        <end position="493"/>
    </location>
</feature>